<evidence type="ECO:0000256" key="10">
    <source>
        <dbReference type="ARBA" id="ARBA00023225"/>
    </source>
</evidence>
<keyword evidence="12" id="KW-0966">Cell projection</keyword>
<evidence type="ECO:0000256" key="3">
    <source>
        <dbReference type="ARBA" id="ARBA00020392"/>
    </source>
</evidence>
<dbReference type="Proteomes" id="UP000886808">
    <property type="component" value="Unassembled WGS sequence"/>
</dbReference>
<evidence type="ECO:0000256" key="9">
    <source>
        <dbReference type="ARBA" id="ARBA00023136"/>
    </source>
</evidence>
<reference evidence="12" key="1">
    <citation type="journal article" date="2021" name="PeerJ">
        <title>Extensive microbial diversity within the chicken gut microbiome revealed by metagenomics and culture.</title>
        <authorList>
            <person name="Gilroy R."/>
            <person name="Ravi A."/>
            <person name="Getino M."/>
            <person name="Pursley I."/>
            <person name="Horton D.L."/>
            <person name="Alikhan N.F."/>
            <person name="Baker D."/>
            <person name="Gharbi K."/>
            <person name="Hall N."/>
            <person name="Watson M."/>
            <person name="Adriaenssens E.M."/>
            <person name="Foster-Nyarko E."/>
            <person name="Jarju S."/>
            <person name="Secka A."/>
            <person name="Antonio M."/>
            <person name="Oren A."/>
            <person name="Chaudhuri R.R."/>
            <person name="La Ragione R."/>
            <person name="Hildebrand F."/>
            <person name="Pallen M.J."/>
        </authorList>
    </citation>
    <scope>NUCLEOTIDE SEQUENCE</scope>
    <source>
        <strain evidence="12">CHK193-4272</strain>
    </source>
</reference>
<comment type="caution">
    <text evidence="12">The sequence shown here is derived from an EMBL/GenBank/DDBJ whole genome shotgun (WGS) entry which is preliminary data.</text>
</comment>
<gene>
    <name evidence="12" type="primary">fliJ</name>
    <name evidence="12" type="ORF">H9746_01345</name>
</gene>
<dbReference type="InterPro" id="IPR053716">
    <property type="entry name" value="Flag_assembly_chemotaxis_eff"/>
</dbReference>
<name>A0A9D1TI16_9FIRM</name>
<evidence type="ECO:0000256" key="2">
    <source>
        <dbReference type="ARBA" id="ARBA00010004"/>
    </source>
</evidence>
<sequence length="148" mass="17646">MKKFRFSLETVLHYREQMLDAVKAEHASALLKVRTQEDVIENLVNQFNDINNEYRHKKMTGMTIADAMSFDIMLRAQERKIDYEKNILVKLKHDEEEKREKVRQAKTDKATIEKIKETKYNQYKKAIQKSEEQFIDEFVSTKRVMAAN</sequence>
<keyword evidence="9" id="KW-0472">Membrane</keyword>
<dbReference type="Gene3D" id="1.10.287.1700">
    <property type="match status" value="1"/>
</dbReference>
<evidence type="ECO:0000256" key="4">
    <source>
        <dbReference type="ARBA" id="ARBA00022448"/>
    </source>
</evidence>
<dbReference type="EMBL" id="DXIE01000010">
    <property type="protein sequence ID" value="HIV61485.1"/>
    <property type="molecule type" value="Genomic_DNA"/>
</dbReference>
<comment type="subcellular location">
    <subcellularLocation>
        <location evidence="1">Cell membrane</location>
        <topology evidence="1">Peripheral membrane protein</topology>
        <orientation evidence="1">Cytoplasmic side</orientation>
    </subcellularLocation>
</comment>
<organism evidence="12 13">
    <name type="scientific">Candidatus Butyricicoccus avistercoris</name>
    <dbReference type="NCBI Taxonomy" id="2838518"/>
    <lineage>
        <taxon>Bacteria</taxon>
        <taxon>Bacillati</taxon>
        <taxon>Bacillota</taxon>
        <taxon>Clostridia</taxon>
        <taxon>Eubacteriales</taxon>
        <taxon>Butyricicoccaceae</taxon>
        <taxon>Butyricicoccus</taxon>
    </lineage>
</organism>
<dbReference type="GO" id="GO:0015031">
    <property type="term" value="P:protein transport"/>
    <property type="evidence" value="ECO:0007669"/>
    <property type="project" value="UniProtKB-KW"/>
</dbReference>
<evidence type="ECO:0000313" key="12">
    <source>
        <dbReference type="EMBL" id="HIV61485.1"/>
    </source>
</evidence>
<dbReference type="NCBIfam" id="TIGR02473">
    <property type="entry name" value="flagell_FliJ"/>
    <property type="match status" value="1"/>
</dbReference>
<dbReference type="GO" id="GO:0071973">
    <property type="term" value="P:bacterial-type flagellum-dependent cell motility"/>
    <property type="evidence" value="ECO:0007669"/>
    <property type="project" value="InterPro"/>
</dbReference>
<reference evidence="12" key="2">
    <citation type="submission" date="2021-04" db="EMBL/GenBank/DDBJ databases">
        <authorList>
            <person name="Gilroy R."/>
        </authorList>
    </citation>
    <scope>NUCLEOTIDE SEQUENCE</scope>
    <source>
        <strain evidence="12">CHK193-4272</strain>
    </source>
</reference>
<evidence type="ECO:0000313" key="13">
    <source>
        <dbReference type="Proteomes" id="UP000886808"/>
    </source>
</evidence>
<dbReference type="InterPro" id="IPR012823">
    <property type="entry name" value="Flagell_FliJ"/>
</dbReference>
<evidence type="ECO:0000256" key="7">
    <source>
        <dbReference type="ARBA" id="ARBA00022795"/>
    </source>
</evidence>
<keyword evidence="12" id="KW-0282">Flagellum</keyword>
<keyword evidence="11" id="KW-0175">Coiled coil</keyword>
<dbReference type="GO" id="GO:0005886">
    <property type="term" value="C:plasma membrane"/>
    <property type="evidence" value="ECO:0007669"/>
    <property type="project" value="UniProtKB-SubCell"/>
</dbReference>
<feature type="coiled-coil region" evidence="11">
    <location>
        <begin position="88"/>
        <end position="133"/>
    </location>
</feature>
<keyword evidence="4" id="KW-0813">Transport</keyword>
<evidence type="ECO:0000256" key="1">
    <source>
        <dbReference type="ARBA" id="ARBA00004413"/>
    </source>
</evidence>
<comment type="similarity">
    <text evidence="2">Belongs to the FliJ family.</text>
</comment>
<dbReference type="GO" id="GO:0006935">
    <property type="term" value="P:chemotaxis"/>
    <property type="evidence" value="ECO:0007669"/>
    <property type="project" value="UniProtKB-KW"/>
</dbReference>
<dbReference type="GO" id="GO:0044781">
    <property type="term" value="P:bacterial-type flagellum organization"/>
    <property type="evidence" value="ECO:0007669"/>
    <property type="project" value="UniProtKB-KW"/>
</dbReference>
<accession>A0A9D1TI16</accession>
<keyword evidence="6" id="KW-0145">Chemotaxis</keyword>
<dbReference type="GO" id="GO:0009288">
    <property type="term" value="C:bacterial-type flagellum"/>
    <property type="evidence" value="ECO:0007669"/>
    <property type="project" value="InterPro"/>
</dbReference>
<protein>
    <recommendedName>
        <fullName evidence="3">Flagellar FliJ protein</fullName>
    </recommendedName>
</protein>
<proteinExistence type="inferred from homology"/>
<keyword evidence="5" id="KW-1003">Cell membrane</keyword>
<keyword evidence="10" id="KW-1006">Bacterial flagellum protein export</keyword>
<evidence type="ECO:0000256" key="6">
    <source>
        <dbReference type="ARBA" id="ARBA00022500"/>
    </source>
</evidence>
<keyword evidence="8" id="KW-0653">Protein transport</keyword>
<dbReference type="AlphaFoldDB" id="A0A9D1TI16"/>
<dbReference type="Pfam" id="PF02050">
    <property type="entry name" value="FliJ"/>
    <property type="match status" value="1"/>
</dbReference>
<evidence type="ECO:0000256" key="11">
    <source>
        <dbReference type="SAM" id="Coils"/>
    </source>
</evidence>
<evidence type="ECO:0000256" key="8">
    <source>
        <dbReference type="ARBA" id="ARBA00022927"/>
    </source>
</evidence>
<keyword evidence="12" id="KW-0969">Cilium</keyword>
<evidence type="ECO:0000256" key="5">
    <source>
        <dbReference type="ARBA" id="ARBA00022475"/>
    </source>
</evidence>
<keyword evidence="7" id="KW-1005">Bacterial flagellum biogenesis</keyword>